<evidence type="ECO:0000256" key="2">
    <source>
        <dbReference type="ARBA" id="ARBA00023002"/>
    </source>
</evidence>
<evidence type="ECO:0000256" key="3">
    <source>
        <dbReference type="RuleBase" id="RU000363"/>
    </source>
</evidence>
<keyword evidence="5" id="KW-1185">Reference proteome</keyword>
<evidence type="ECO:0000313" key="5">
    <source>
        <dbReference type="Proteomes" id="UP000014074"/>
    </source>
</evidence>
<dbReference type="PANTHER" id="PTHR24322:SF736">
    <property type="entry name" value="RETINOL DEHYDROGENASE 10"/>
    <property type="match status" value="1"/>
</dbReference>
<dbReference type="Gene3D" id="3.40.50.720">
    <property type="entry name" value="NAD(P)-binding Rossmann-like Domain"/>
    <property type="match status" value="1"/>
</dbReference>
<dbReference type="RefSeq" id="XP_007918443.1">
    <property type="nucleotide sequence ID" value="XM_007920252.1"/>
</dbReference>
<reference evidence="5" key="1">
    <citation type="journal article" date="2013" name="Genome Announc.">
        <title>Draft genome sequence of the ascomycete Phaeoacremonium aleophilum strain UCR-PA7, a causal agent of the esca disease complex in grapevines.</title>
        <authorList>
            <person name="Blanco-Ulate B."/>
            <person name="Rolshausen P."/>
            <person name="Cantu D."/>
        </authorList>
    </citation>
    <scope>NUCLEOTIDE SEQUENCE [LARGE SCALE GENOMIC DNA]</scope>
    <source>
        <strain evidence="5">UCR-PA7</strain>
    </source>
</reference>
<keyword evidence="2" id="KW-0560">Oxidoreductase</keyword>
<accession>R8BBV6</accession>
<dbReference type="KEGG" id="tmn:UCRPA7_7729"/>
<evidence type="ECO:0000256" key="1">
    <source>
        <dbReference type="ARBA" id="ARBA00006484"/>
    </source>
</evidence>
<dbReference type="SUPFAM" id="SSF51735">
    <property type="entry name" value="NAD(P)-binding Rossmann-fold domains"/>
    <property type="match status" value="1"/>
</dbReference>
<dbReference type="InterPro" id="IPR002347">
    <property type="entry name" value="SDR_fam"/>
</dbReference>
<dbReference type="Proteomes" id="UP000014074">
    <property type="component" value="Unassembled WGS sequence"/>
</dbReference>
<dbReference type="PRINTS" id="PR00080">
    <property type="entry name" value="SDRFAMILY"/>
</dbReference>
<proteinExistence type="inferred from homology"/>
<dbReference type="HOGENOM" id="CLU_1361272_0_0_1"/>
<evidence type="ECO:0000313" key="4">
    <source>
        <dbReference type="EMBL" id="EON96772.1"/>
    </source>
</evidence>
<gene>
    <name evidence="4" type="ORF">UCRPA7_7729</name>
</gene>
<comment type="similarity">
    <text evidence="1 3">Belongs to the short-chain dehydrogenases/reductases (SDR) family.</text>
</comment>
<dbReference type="GeneID" id="19328512"/>
<dbReference type="InterPro" id="IPR036291">
    <property type="entry name" value="NAD(P)-bd_dom_sf"/>
</dbReference>
<dbReference type="PRINTS" id="PR00081">
    <property type="entry name" value="GDHRDH"/>
</dbReference>
<dbReference type="PANTHER" id="PTHR24322">
    <property type="entry name" value="PKSB"/>
    <property type="match status" value="1"/>
</dbReference>
<dbReference type="GO" id="GO:0016616">
    <property type="term" value="F:oxidoreductase activity, acting on the CH-OH group of donors, NAD or NADP as acceptor"/>
    <property type="evidence" value="ECO:0007669"/>
    <property type="project" value="TreeGrafter"/>
</dbReference>
<protein>
    <submittedName>
        <fullName evidence="4">Putative epidermal retinal dehydrogenase 2 protein</fullName>
    </submittedName>
</protein>
<name>R8BBV6_PHAM7</name>
<dbReference type="EMBL" id="KB933313">
    <property type="protein sequence ID" value="EON96772.1"/>
    <property type="molecule type" value="Genomic_DNA"/>
</dbReference>
<dbReference type="OrthoDB" id="10253736at2759"/>
<dbReference type="AlphaFoldDB" id="R8BBV6"/>
<dbReference type="eggNOG" id="KOG1201">
    <property type="taxonomic scope" value="Eukaryota"/>
</dbReference>
<sequence>MAQQLLLTGEQGIKVVVLDIQPLSFEAPPEVHYFECDITSPAEIAAVAKEVRLKVGHPSILINNAGVARGKNLLVASERNIRFTFDVNTFAQFWTVREFLPDMIAHNHGMVVTVASFAAWVTVPDMVDYAASKAAAYAFHEGLTAELKTRYNAPKVRLRSKGANIMPNFRGRQVVTDLDKFYADREKSDTEESTVLVPEAK</sequence>
<organism evidence="4 5">
    <name type="scientific">Phaeoacremonium minimum (strain UCR-PA7)</name>
    <name type="common">Esca disease fungus</name>
    <name type="synonym">Togninia minima</name>
    <dbReference type="NCBI Taxonomy" id="1286976"/>
    <lineage>
        <taxon>Eukaryota</taxon>
        <taxon>Fungi</taxon>
        <taxon>Dikarya</taxon>
        <taxon>Ascomycota</taxon>
        <taxon>Pezizomycotina</taxon>
        <taxon>Sordariomycetes</taxon>
        <taxon>Sordariomycetidae</taxon>
        <taxon>Togniniales</taxon>
        <taxon>Togniniaceae</taxon>
        <taxon>Phaeoacremonium</taxon>
    </lineage>
</organism>
<dbReference type="Pfam" id="PF00106">
    <property type="entry name" value="adh_short"/>
    <property type="match status" value="1"/>
</dbReference>